<feature type="modified residue" description="Phosphohistidine" evidence="9">
    <location>
        <position position="46"/>
    </location>
</feature>
<comment type="caution">
    <text evidence="16">The sequence shown here is derived from an EMBL/GenBank/DDBJ whole genome shotgun (WGS) entry which is preliminary data.</text>
</comment>
<proteinExistence type="predicted"/>
<evidence type="ECO:0000256" key="2">
    <source>
        <dbReference type="ARBA" id="ARBA00012438"/>
    </source>
</evidence>
<evidence type="ECO:0000256" key="4">
    <source>
        <dbReference type="ARBA" id="ARBA00022553"/>
    </source>
</evidence>
<evidence type="ECO:0000256" key="6">
    <source>
        <dbReference type="ARBA" id="ARBA00022777"/>
    </source>
</evidence>
<feature type="modified residue" description="4-aspartylphosphate" evidence="10">
    <location>
        <position position="670"/>
    </location>
</feature>
<evidence type="ECO:0000256" key="9">
    <source>
        <dbReference type="PROSITE-ProRule" id="PRU00110"/>
    </source>
</evidence>
<evidence type="ECO:0000256" key="3">
    <source>
        <dbReference type="ARBA" id="ARBA00021495"/>
    </source>
</evidence>
<dbReference type="SUPFAM" id="SSF55874">
    <property type="entry name" value="ATPase domain of HSP90 chaperone/DNA topoisomerase II/histidine kinase"/>
    <property type="match status" value="1"/>
</dbReference>
<dbReference type="InterPro" id="IPR004358">
    <property type="entry name" value="Sig_transdc_His_kin-like_C"/>
</dbReference>
<evidence type="ECO:0000259" key="13">
    <source>
        <dbReference type="PROSITE" id="PS50110"/>
    </source>
</evidence>
<evidence type="ECO:0000256" key="11">
    <source>
        <dbReference type="SAM" id="Coils"/>
    </source>
</evidence>
<evidence type="ECO:0000256" key="1">
    <source>
        <dbReference type="ARBA" id="ARBA00000085"/>
    </source>
</evidence>
<dbReference type="SUPFAM" id="SSF47226">
    <property type="entry name" value="Histidine-containing phosphotransfer domain, HPT domain"/>
    <property type="match status" value="1"/>
</dbReference>
<dbReference type="Pfam" id="PF02518">
    <property type="entry name" value="HATPase_c"/>
    <property type="match status" value="1"/>
</dbReference>
<dbReference type="SUPFAM" id="SSF50341">
    <property type="entry name" value="CheW-like"/>
    <property type="match status" value="1"/>
</dbReference>
<dbReference type="CDD" id="cd00088">
    <property type="entry name" value="HPT"/>
    <property type="match status" value="1"/>
</dbReference>
<dbReference type="AlphaFoldDB" id="A0A2T1HQD5"/>
<feature type="coiled-coil region" evidence="11">
    <location>
        <begin position="191"/>
        <end position="245"/>
    </location>
</feature>
<dbReference type="InterPro" id="IPR011006">
    <property type="entry name" value="CheY-like_superfamily"/>
</dbReference>
<dbReference type="OrthoDB" id="9803176at2"/>
<dbReference type="InterPro" id="IPR002545">
    <property type="entry name" value="CheW-lke_dom"/>
</dbReference>
<dbReference type="Proteomes" id="UP000239772">
    <property type="component" value="Unassembled WGS sequence"/>
</dbReference>
<dbReference type="RefSeq" id="WP_106338098.1">
    <property type="nucleotide sequence ID" value="NZ_PVZS01000019.1"/>
</dbReference>
<gene>
    <name evidence="16" type="ORF">SLNSH_16415</name>
</gene>
<comment type="catalytic activity">
    <reaction evidence="1">
        <text>ATP + protein L-histidine = ADP + protein N-phospho-L-histidine.</text>
        <dbReference type="EC" id="2.7.13.3"/>
    </reaction>
</comment>
<dbReference type="EMBL" id="PVZS01000019">
    <property type="protein sequence ID" value="PSC03860.1"/>
    <property type="molecule type" value="Genomic_DNA"/>
</dbReference>
<dbReference type="PRINTS" id="PR00344">
    <property type="entry name" value="BCTRLSENSOR"/>
</dbReference>
<dbReference type="SMART" id="SM00448">
    <property type="entry name" value="REC"/>
    <property type="match status" value="1"/>
</dbReference>
<dbReference type="InterPro" id="IPR008207">
    <property type="entry name" value="Sig_transdc_His_kin_Hpt_dom"/>
</dbReference>
<dbReference type="InterPro" id="IPR051315">
    <property type="entry name" value="Bact_Chemotaxis_CheA"/>
</dbReference>
<evidence type="ECO:0000256" key="10">
    <source>
        <dbReference type="PROSITE-ProRule" id="PRU00169"/>
    </source>
</evidence>
<dbReference type="InterPro" id="IPR003594">
    <property type="entry name" value="HATPase_dom"/>
</dbReference>
<keyword evidence="7" id="KW-0902">Two-component regulatory system</keyword>
<dbReference type="SMART" id="SM00387">
    <property type="entry name" value="HATPase_c"/>
    <property type="match status" value="1"/>
</dbReference>
<keyword evidence="11" id="KW-0175">Coiled coil</keyword>
<evidence type="ECO:0000256" key="7">
    <source>
        <dbReference type="ARBA" id="ARBA00023012"/>
    </source>
</evidence>
<dbReference type="InterPro" id="IPR036890">
    <property type="entry name" value="HATPase_C_sf"/>
</dbReference>
<evidence type="ECO:0000259" key="14">
    <source>
        <dbReference type="PROSITE" id="PS50851"/>
    </source>
</evidence>
<dbReference type="InterPro" id="IPR036641">
    <property type="entry name" value="HPT_dom_sf"/>
</dbReference>
<feature type="domain" description="CheW-like" evidence="14">
    <location>
        <begin position="459"/>
        <end position="599"/>
    </location>
</feature>
<dbReference type="InterPro" id="IPR001789">
    <property type="entry name" value="Sig_transdc_resp-reg_receiver"/>
</dbReference>
<evidence type="ECO:0000259" key="15">
    <source>
        <dbReference type="PROSITE" id="PS50894"/>
    </source>
</evidence>
<reference evidence="17" key="1">
    <citation type="submission" date="2018-03" db="EMBL/GenBank/DDBJ databases">
        <authorList>
            <person name="Sun L."/>
            <person name="Liu H."/>
            <person name="Chen W."/>
            <person name="Huang K."/>
            <person name="Liu W."/>
            <person name="Gao X."/>
        </authorList>
    </citation>
    <scope>NUCLEOTIDE SEQUENCE [LARGE SCALE GENOMIC DNA]</scope>
    <source>
        <strain evidence="17">SH9</strain>
    </source>
</reference>
<feature type="domain" description="Response regulatory" evidence="13">
    <location>
        <begin position="619"/>
        <end position="737"/>
    </location>
</feature>
<name>A0A2T1HQD5_9HYPH</name>
<dbReference type="Pfam" id="PF00072">
    <property type="entry name" value="Response_reg"/>
    <property type="match status" value="1"/>
</dbReference>
<dbReference type="PANTHER" id="PTHR43395:SF1">
    <property type="entry name" value="CHEMOTAXIS PROTEIN CHEA"/>
    <property type="match status" value="1"/>
</dbReference>
<keyword evidence="5" id="KW-0808">Transferase</keyword>
<dbReference type="SMART" id="SM00073">
    <property type="entry name" value="HPT"/>
    <property type="match status" value="1"/>
</dbReference>
<organism evidence="16 17">
    <name type="scientific">Alsobacter soli</name>
    <dbReference type="NCBI Taxonomy" id="2109933"/>
    <lineage>
        <taxon>Bacteria</taxon>
        <taxon>Pseudomonadati</taxon>
        <taxon>Pseudomonadota</taxon>
        <taxon>Alphaproteobacteria</taxon>
        <taxon>Hyphomicrobiales</taxon>
        <taxon>Alsobacteraceae</taxon>
        <taxon>Alsobacter</taxon>
    </lineage>
</organism>
<dbReference type="Gene3D" id="3.40.50.2300">
    <property type="match status" value="1"/>
</dbReference>
<dbReference type="Gene3D" id="1.20.120.160">
    <property type="entry name" value="HPT domain"/>
    <property type="match status" value="1"/>
</dbReference>
<dbReference type="EC" id="2.7.13.3" evidence="2"/>
<evidence type="ECO:0000313" key="16">
    <source>
        <dbReference type="EMBL" id="PSC03860.1"/>
    </source>
</evidence>
<dbReference type="InterPro" id="IPR036061">
    <property type="entry name" value="CheW-like_dom_sf"/>
</dbReference>
<dbReference type="Gene3D" id="3.30.565.10">
    <property type="entry name" value="Histidine kinase-like ATPase, C-terminal domain"/>
    <property type="match status" value="1"/>
</dbReference>
<evidence type="ECO:0000313" key="17">
    <source>
        <dbReference type="Proteomes" id="UP000239772"/>
    </source>
</evidence>
<feature type="domain" description="HPt" evidence="15">
    <location>
        <begin position="1"/>
        <end position="105"/>
    </location>
</feature>
<dbReference type="PROSITE" id="PS50851">
    <property type="entry name" value="CHEW"/>
    <property type="match status" value="1"/>
</dbReference>
<keyword evidence="4 10" id="KW-0597">Phosphoprotein</keyword>
<accession>A0A2T1HQD5</accession>
<evidence type="ECO:0000256" key="12">
    <source>
        <dbReference type="SAM" id="MobiDB-lite"/>
    </source>
</evidence>
<dbReference type="Pfam" id="PF01584">
    <property type="entry name" value="CheW"/>
    <property type="match status" value="1"/>
</dbReference>
<keyword evidence="17" id="KW-1185">Reference proteome</keyword>
<dbReference type="PANTHER" id="PTHR43395">
    <property type="entry name" value="SENSOR HISTIDINE KINASE CHEA"/>
    <property type="match status" value="1"/>
</dbReference>
<protein>
    <recommendedName>
        <fullName evidence="3">Chemotaxis protein CheA</fullName>
        <ecNumber evidence="2">2.7.13.3</ecNumber>
    </recommendedName>
</protein>
<dbReference type="PROSITE" id="PS50110">
    <property type="entry name" value="RESPONSE_REGULATORY"/>
    <property type="match status" value="1"/>
</dbReference>
<dbReference type="PROSITE" id="PS50894">
    <property type="entry name" value="HPT"/>
    <property type="match status" value="1"/>
</dbReference>
<evidence type="ECO:0000256" key="5">
    <source>
        <dbReference type="ARBA" id="ARBA00022679"/>
    </source>
</evidence>
<dbReference type="FunFam" id="3.30.565.10:FF:000016">
    <property type="entry name" value="Chemotaxis protein CheA, putative"/>
    <property type="match status" value="1"/>
</dbReference>
<evidence type="ECO:0000256" key="8">
    <source>
        <dbReference type="ARBA" id="ARBA00035100"/>
    </source>
</evidence>
<feature type="region of interest" description="Disordered" evidence="12">
    <location>
        <begin position="126"/>
        <end position="163"/>
    </location>
</feature>
<dbReference type="GO" id="GO:0006935">
    <property type="term" value="P:chemotaxis"/>
    <property type="evidence" value="ECO:0007669"/>
    <property type="project" value="InterPro"/>
</dbReference>
<sequence>MSDIRAQLLAAFDAEYRDHLAAIRRELAKAEHGEGGDIRDAFRRAHSLKGAARAVDLPAIEELAHRLEAVFNGVLDGAKLDRASMRVIELGLDAVEAFAAEVAAGGSPRHPAAALAALEDLLAGRTPQAGAEAEPASAAHDAEAAAPGAAQEPAAPSGPAPASAETLRVSAALADSLSEDMHRLFDRLRANEGVTEGLQALEAELRALSRSLTARPAGAQGRSADADLRRRVEAASRQAAALSRRQRAAATGADDQARRLRDRVDQLSLTPADSVFGGFGRMVRDLARSEGQDVEALVSGLDVQADRRVLQALKDPVMHLLRNALSHGAESPDARVAAGKPAHMTIALSFRSQGGRLVVSVRDDGRGPDLARIEAAAVERGLLPARAPHEPPPPPDQLLALVFEPQFSTAPAVDRMSGRGMGLSVAAEAARRLQGGVLLRPARPWGAEVIISAPLLATRQTLLMARVGARDFGIPTYAVERLLRLPVGALESVEGRPATRIRMGGQDITVPVVALSALVEGAGAELPAEAGFVKAMLLRRGDRRCAVAVDEFMDVRTALVGAAPALSGDGALVTGALLLDADRPAFALSPEALVERWLRDQGAGAFGVVEHAAERRDHTILVVDDSITTRTLEKSILEAQGYRVLLSVDGLDALGRLRSGEALVDLVIADVEMPRMDGFGLLQAIRTDPGLAAIPVILMTSRAAPEDVRKGLELGARAYISKQNFDQRQLLATIGQLL</sequence>
<dbReference type="SUPFAM" id="SSF52172">
    <property type="entry name" value="CheY-like"/>
    <property type="match status" value="1"/>
</dbReference>
<comment type="function">
    <text evidence="8">Involved in the transmission of sensory signals from the chemoreceptors to the flagellar motors. CheA is autophosphorylated; it can transfer its phosphate group to either CheB or CheY.</text>
</comment>
<keyword evidence="6 16" id="KW-0418">Kinase</keyword>
<dbReference type="GO" id="GO:0000155">
    <property type="term" value="F:phosphorelay sensor kinase activity"/>
    <property type="evidence" value="ECO:0007669"/>
    <property type="project" value="UniProtKB-ARBA"/>
</dbReference>
<dbReference type="Pfam" id="PF01627">
    <property type="entry name" value="Hpt"/>
    <property type="match status" value="1"/>
</dbReference>